<dbReference type="AlphaFoldDB" id="A0A315W021"/>
<evidence type="ECO:0000313" key="3">
    <source>
        <dbReference type="Proteomes" id="UP000250572"/>
    </source>
</evidence>
<sequence length="309" mass="33945">MILPSFPDVPVGGPEAGVTLPLKPDPSIPGQTEPTILPFPTSRSAECANPAEGAARVLYQRPGSLRVLRSILAVPRTAHFWTEMSDVVPGICCSHCSSLGVTAPRVPMTTGTTVVFTFQALSSSSLRPWGLIETQPLTTTLTRIRLMAATISTLLLGRVTSRLPIYCRQEGVGKIHLCFEVDPMLECFLVVQRDPQIVSVINEVFFIAARRPERSDAPTPPTQQPERRGELQQRSGELQETLCGHMQAKSDGVMRGKMCFPDFSCSQHFQHKSDTCHLQKYSNDSAVVSKALSDDLCGIWNEIKQKKES</sequence>
<reference evidence="2 3" key="1">
    <citation type="journal article" date="2018" name="G3 (Bethesda)">
        <title>A High-Quality Reference Genome for the Invasive Mosquitofish Gambusia affinis Using a Chicago Library.</title>
        <authorList>
            <person name="Hoffberg S.L."/>
            <person name="Troendle N.J."/>
            <person name="Glenn T.C."/>
            <person name="Mahmud O."/>
            <person name="Louha S."/>
            <person name="Chalopin D."/>
            <person name="Bennetzen J.L."/>
            <person name="Mauricio R."/>
        </authorList>
    </citation>
    <scope>NUCLEOTIDE SEQUENCE [LARGE SCALE GENOMIC DNA]</scope>
    <source>
        <strain evidence="2">NE01/NJP1002.9</strain>
        <tissue evidence="2">Muscle</tissue>
    </source>
</reference>
<evidence type="ECO:0000256" key="1">
    <source>
        <dbReference type="SAM" id="MobiDB-lite"/>
    </source>
</evidence>
<protein>
    <submittedName>
        <fullName evidence="2">Uncharacterized protein</fullName>
    </submittedName>
</protein>
<evidence type="ECO:0000313" key="2">
    <source>
        <dbReference type="EMBL" id="PWA28582.1"/>
    </source>
</evidence>
<name>A0A315W021_GAMAF</name>
<dbReference type="Proteomes" id="UP000250572">
    <property type="component" value="Unassembled WGS sequence"/>
</dbReference>
<organism evidence="2 3">
    <name type="scientific">Gambusia affinis</name>
    <name type="common">Western mosquitofish</name>
    <name type="synonym">Heterandria affinis</name>
    <dbReference type="NCBI Taxonomy" id="33528"/>
    <lineage>
        <taxon>Eukaryota</taxon>
        <taxon>Metazoa</taxon>
        <taxon>Chordata</taxon>
        <taxon>Craniata</taxon>
        <taxon>Vertebrata</taxon>
        <taxon>Euteleostomi</taxon>
        <taxon>Actinopterygii</taxon>
        <taxon>Neopterygii</taxon>
        <taxon>Teleostei</taxon>
        <taxon>Neoteleostei</taxon>
        <taxon>Acanthomorphata</taxon>
        <taxon>Ovalentaria</taxon>
        <taxon>Atherinomorphae</taxon>
        <taxon>Cyprinodontiformes</taxon>
        <taxon>Poeciliidae</taxon>
        <taxon>Poeciliinae</taxon>
        <taxon>Gambusia</taxon>
    </lineage>
</organism>
<keyword evidence="3" id="KW-1185">Reference proteome</keyword>
<proteinExistence type="predicted"/>
<accession>A0A315W021</accession>
<feature type="region of interest" description="Disordered" evidence="1">
    <location>
        <begin position="1"/>
        <end position="29"/>
    </location>
</feature>
<gene>
    <name evidence="2" type="ORF">CCH79_00013551</name>
</gene>
<feature type="region of interest" description="Disordered" evidence="1">
    <location>
        <begin position="212"/>
        <end position="235"/>
    </location>
</feature>
<comment type="caution">
    <text evidence="2">The sequence shown here is derived from an EMBL/GenBank/DDBJ whole genome shotgun (WGS) entry which is preliminary data.</text>
</comment>
<dbReference type="EMBL" id="NHOQ01000815">
    <property type="protein sequence ID" value="PWA28582.1"/>
    <property type="molecule type" value="Genomic_DNA"/>
</dbReference>
<dbReference type="STRING" id="33528.ENSGAFP00000022192"/>